<evidence type="ECO:0000256" key="1">
    <source>
        <dbReference type="SAM" id="MobiDB-lite"/>
    </source>
</evidence>
<dbReference type="RefSeq" id="WP_218403422.1">
    <property type="nucleotide sequence ID" value="NZ_JAGSPC010000001.1"/>
</dbReference>
<accession>A0A9X1F2B7</accession>
<dbReference type="EMBL" id="JAGSPC010000001">
    <property type="protein sequence ID" value="MBV7258048.1"/>
    <property type="molecule type" value="Genomic_DNA"/>
</dbReference>
<organism evidence="2 3">
    <name type="scientific">Erythrobacter crassostreae</name>
    <dbReference type="NCBI Taxonomy" id="2828328"/>
    <lineage>
        <taxon>Bacteria</taxon>
        <taxon>Pseudomonadati</taxon>
        <taxon>Pseudomonadota</taxon>
        <taxon>Alphaproteobacteria</taxon>
        <taxon>Sphingomonadales</taxon>
        <taxon>Erythrobacteraceae</taxon>
        <taxon>Erythrobacter/Porphyrobacter group</taxon>
        <taxon>Erythrobacter</taxon>
    </lineage>
</organism>
<evidence type="ECO:0000313" key="3">
    <source>
        <dbReference type="Proteomes" id="UP001138681"/>
    </source>
</evidence>
<dbReference type="Proteomes" id="UP001138681">
    <property type="component" value="Unassembled WGS sequence"/>
</dbReference>
<reference evidence="2" key="1">
    <citation type="submission" date="2021-04" db="EMBL/GenBank/DDBJ databases">
        <authorList>
            <person name="Pira H."/>
            <person name="Risdian C."/>
            <person name="Wink J."/>
        </authorList>
    </citation>
    <scope>NUCLEOTIDE SEQUENCE</scope>
    <source>
        <strain evidence="2">WH158</strain>
    </source>
</reference>
<gene>
    <name evidence="2" type="ORF">KCG46_00495</name>
</gene>
<sequence>MDEGKLVALHYCSIGNQPLLELKRRDRNGAMTFEFVSAMNLPDPRTDHNVAFSMLLEEDGTFYRSETYEESGKPDTNATRFSRMAAPSV</sequence>
<proteinExistence type="predicted"/>
<dbReference type="AlphaFoldDB" id="A0A9X1F2B7"/>
<protein>
    <submittedName>
        <fullName evidence="2">Uncharacterized protein</fullName>
    </submittedName>
</protein>
<name>A0A9X1F2B7_9SPHN</name>
<keyword evidence="3" id="KW-1185">Reference proteome</keyword>
<feature type="region of interest" description="Disordered" evidence="1">
    <location>
        <begin position="67"/>
        <end position="89"/>
    </location>
</feature>
<evidence type="ECO:0000313" key="2">
    <source>
        <dbReference type="EMBL" id="MBV7258048.1"/>
    </source>
</evidence>
<comment type="caution">
    <text evidence="2">The sequence shown here is derived from an EMBL/GenBank/DDBJ whole genome shotgun (WGS) entry which is preliminary data.</text>
</comment>